<proteinExistence type="predicted"/>
<dbReference type="Gene3D" id="3.30.2170.10">
    <property type="entry name" value="archaeoglobus fulgidus dsm 4304 superfamily"/>
    <property type="match status" value="1"/>
</dbReference>
<evidence type="ECO:0000313" key="2">
    <source>
        <dbReference type="Proteomes" id="UP000198569"/>
    </source>
</evidence>
<evidence type="ECO:0000313" key="1">
    <source>
        <dbReference type="EMBL" id="SDX75595.1"/>
    </source>
</evidence>
<dbReference type="Proteomes" id="UP000198569">
    <property type="component" value="Unassembled WGS sequence"/>
</dbReference>
<dbReference type="GO" id="GO:0006281">
    <property type="term" value="P:DNA repair"/>
    <property type="evidence" value="ECO:0007669"/>
    <property type="project" value="InterPro"/>
</dbReference>
<keyword evidence="1" id="KW-0255">Endonuclease</keyword>
<dbReference type="OrthoDB" id="2593273at2"/>
<protein>
    <submittedName>
        <fullName evidence="1">Endonuclease V</fullName>
    </submittedName>
</protein>
<dbReference type="EMBL" id="FNMV01000014">
    <property type="protein sequence ID" value="SDX75595.1"/>
    <property type="molecule type" value="Genomic_DNA"/>
</dbReference>
<accession>A0A1H3EAB1</accession>
<dbReference type="Pfam" id="PF04493">
    <property type="entry name" value="Endonuclease_5"/>
    <property type="match status" value="1"/>
</dbReference>
<name>A0A1H3EAB1_9FLAO</name>
<dbReference type="STRING" id="229203.SAMN05444338_11489"/>
<dbReference type="GO" id="GO:0004519">
    <property type="term" value="F:endonuclease activity"/>
    <property type="evidence" value="ECO:0007669"/>
    <property type="project" value="UniProtKB-KW"/>
</dbReference>
<dbReference type="AlphaFoldDB" id="A0A1H3EAB1"/>
<reference evidence="2" key="1">
    <citation type="submission" date="2016-10" db="EMBL/GenBank/DDBJ databases">
        <authorList>
            <person name="Varghese N."/>
            <person name="Submissions S."/>
        </authorList>
    </citation>
    <scope>NUCLEOTIDE SEQUENCE [LARGE SCALE GENOMIC DNA]</scope>
    <source>
        <strain evidence="2">DSM 15718</strain>
    </source>
</reference>
<sequence>MLLAIDVYYKENEAKVVAVVFNSEDETPQSIVVDQITGIEDYVSGEFYKRELPCIESILQKINLKDIEAVIIDGHIYVDDGGTFGLGGHTWESLDKKIPVIGVAKNSFFRNKNTVKEVFRGESKKPLYVSSIGIDLDIATNLIKKMKGDYRIPTVLKELDRITKE</sequence>
<keyword evidence="1" id="KW-0378">Hydrolase</keyword>
<keyword evidence="2" id="KW-1185">Reference proteome</keyword>
<dbReference type="InterPro" id="IPR007581">
    <property type="entry name" value="Endonuclease-V"/>
</dbReference>
<dbReference type="RefSeq" id="WP_091434363.1">
    <property type="nucleotide sequence ID" value="NZ_FNMV01000014.1"/>
</dbReference>
<keyword evidence="1" id="KW-0540">Nuclease</keyword>
<organism evidence="1 2">
    <name type="scientific">Flavobacterium degerlachei</name>
    <dbReference type="NCBI Taxonomy" id="229203"/>
    <lineage>
        <taxon>Bacteria</taxon>
        <taxon>Pseudomonadati</taxon>
        <taxon>Bacteroidota</taxon>
        <taxon>Flavobacteriia</taxon>
        <taxon>Flavobacteriales</taxon>
        <taxon>Flavobacteriaceae</taxon>
        <taxon>Flavobacterium</taxon>
    </lineage>
</organism>
<gene>
    <name evidence="1" type="ORF">SAMN05444338_11489</name>
</gene>